<reference evidence="2" key="3">
    <citation type="submission" date="2011-03" db="EMBL/GenBank/DDBJ databases">
        <title>Annotation of Magnaporthe poae ATCC 64411.</title>
        <authorList>
            <person name="Ma L.-J."/>
            <person name="Dead R."/>
            <person name="Young S.K."/>
            <person name="Zeng Q."/>
            <person name="Gargeya S."/>
            <person name="Fitzgerald M."/>
            <person name="Haas B."/>
            <person name="Abouelleil A."/>
            <person name="Alvarado L."/>
            <person name="Arachchi H.M."/>
            <person name="Berlin A."/>
            <person name="Brown A."/>
            <person name="Chapman S.B."/>
            <person name="Chen Z."/>
            <person name="Dunbar C."/>
            <person name="Freedman E."/>
            <person name="Gearin G."/>
            <person name="Gellesch M."/>
            <person name="Goldberg J."/>
            <person name="Griggs A."/>
            <person name="Gujja S."/>
            <person name="Heiman D."/>
            <person name="Howarth C."/>
            <person name="Larson L."/>
            <person name="Lui A."/>
            <person name="MacDonald P.J.P."/>
            <person name="Mehta T."/>
            <person name="Montmayeur A."/>
            <person name="Murphy C."/>
            <person name="Neiman D."/>
            <person name="Pearson M."/>
            <person name="Priest M."/>
            <person name="Roberts A."/>
            <person name="Saif S."/>
            <person name="Shea T."/>
            <person name="Shenoy N."/>
            <person name="Sisk P."/>
            <person name="Stolte C."/>
            <person name="Sykes S."/>
            <person name="Yandava C."/>
            <person name="Wortman J."/>
            <person name="Nusbaum C."/>
            <person name="Birren B."/>
        </authorList>
    </citation>
    <scope>NUCLEOTIDE SEQUENCE</scope>
    <source>
        <strain evidence="2">ATCC 64411</strain>
    </source>
</reference>
<dbReference type="eggNOG" id="ENOG502SI13">
    <property type="taxonomic scope" value="Eukaryota"/>
</dbReference>
<dbReference type="EMBL" id="GL876968">
    <property type="protein sequence ID" value="KLU84874.1"/>
    <property type="molecule type" value="Genomic_DNA"/>
</dbReference>
<evidence type="ECO:0000313" key="3">
    <source>
        <dbReference type="EnsemblFungi" id="MAPG_03908T0"/>
    </source>
</evidence>
<keyword evidence="4" id="KW-1185">Reference proteome</keyword>
<evidence type="ECO:0000256" key="1">
    <source>
        <dbReference type="SAM" id="MobiDB-lite"/>
    </source>
</evidence>
<name>A0A0C4DVA6_MAGP6</name>
<dbReference type="VEuPathDB" id="FungiDB:MAPG_03908"/>
<proteinExistence type="predicted"/>
<feature type="compositionally biased region" description="Low complexity" evidence="1">
    <location>
        <begin position="250"/>
        <end position="262"/>
    </location>
</feature>
<dbReference type="AlphaFoldDB" id="A0A0C4DVA6"/>
<reference evidence="4" key="2">
    <citation type="submission" date="2010-05" db="EMBL/GenBank/DDBJ databases">
        <title>The genome sequence of Magnaporthe poae strain ATCC 64411.</title>
        <authorList>
            <person name="Ma L.-J."/>
            <person name="Dead R."/>
            <person name="Young S."/>
            <person name="Zeng Q."/>
            <person name="Koehrsen M."/>
            <person name="Alvarado L."/>
            <person name="Berlin A."/>
            <person name="Chapman S.B."/>
            <person name="Chen Z."/>
            <person name="Freedman E."/>
            <person name="Gellesch M."/>
            <person name="Goldberg J."/>
            <person name="Griggs A."/>
            <person name="Gujja S."/>
            <person name="Heilman E.R."/>
            <person name="Heiman D."/>
            <person name="Hepburn T."/>
            <person name="Howarth C."/>
            <person name="Jen D."/>
            <person name="Larson L."/>
            <person name="Mehta T."/>
            <person name="Neiman D."/>
            <person name="Pearson M."/>
            <person name="Roberts A."/>
            <person name="Saif S."/>
            <person name="Shea T."/>
            <person name="Shenoy N."/>
            <person name="Sisk P."/>
            <person name="Stolte C."/>
            <person name="Sykes S."/>
            <person name="Walk T."/>
            <person name="White J."/>
            <person name="Yandava C."/>
            <person name="Haas B."/>
            <person name="Nusbaum C."/>
            <person name="Birren B."/>
        </authorList>
    </citation>
    <scope>NUCLEOTIDE SEQUENCE [LARGE SCALE GENOMIC DNA]</scope>
    <source>
        <strain evidence="4">ATCC 64411 / 73-15</strain>
    </source>
</reference>
<dbReference type="EMBL" id="ADBL01000922">
    <property type="status" value="NOT_ANNOTATED_CDS"/>
    <property type="molecule type" value="Genomic_DNA"/>
</dbReference>
<feature type="region of interest" description="Disordered" evidence="1">
    <location>
        <begin position="230"/>
        <end position="268"/>
    </location>
</feature>
<dbReference type="OrthoDB" id="5288318at2759"/>
<feature type="compositionally biased region" description="Acidic residues" evidence="1">
    <location>
        <begin position="1"/>
        <end position="11"/>
    </location>
</feature>
<feature type="region of interest" description="Disordered" evidence="1">
    <location>
        <begin position="1"/>
        <end position="55"/>
    </location>
</feature>
<evidence type="ECO:0000313" key="4">
    <source>
        <dbReference type="Proteomes" id="UP000011715"/>
    </source>
</evidence>
<accession>A0A0C4DVA6</accession>
<protein>
    <submittedName>
        <fullName evidence="2 3">Uncharacterized protein</fullName>
    </submittedName>
</protein>
<reference evidence="3" key="5">
    <citation type="submission" date="2015-06" db="UniProtKB">
        <authorList>
            <consortium name="EnsemblFungi"/>
        </authorList>
    </citation>
    <scope>IDENTIFICATION</scope>
    <source>
        <strain evidence="3">ATCC 64411</strain>
    </source>
</reference>
<dbReference type="STRING" id="644358.A0A0C4DVA6"/>
<organism evidence="3 4">
    <name type="scientific">Magnaporthiopsis poae (strain ATCC 64411 / 73-15)</name>
    <name type="common">Kentucky bluegrass fungus</name>
    <name type="synonym">Magnaporthe poae</name>
    <dbReference type="NCBI Taxonomy" id="644358"/>
    <lineage>
        <taxon>Eukaryota</taxon>
        <taxon>Fungi</taxon>
        <taxon>Dikarya</taxon>
        <taxon>Ascomycota</taxon>
        <taxon>Pezizomycotina</taxon>
        <taxon>Sordariomycetes</taxon>
        <taxon>Sordariomycetidae</taxon>
        <taxon>Magnaporthales</taxon>
        <taxon>Magnaporthaceae</taxon>
        <taxon>Magnaporthiopsis</taxon>
    </lineage>
</organism>
<feature type="compositionally biased region" description="Basic and acidic residues" evidence="1">
    <location>
        <begin position="17"/>
        <end position="33"/>
    </location>
</feature>
<evidence type="ECO:0000313" key="2">
    <source>
        <dbReference type="EMBL" id="KLU84874.1"/>
    </source>
</evidence>
<reference evidence="2" key="1">
    <citation type="submission" date="2010-05" db="EMBL/GenBank/DDBJ databases">
        <title>The Genome Sequence of Magnaporthe poae strain ATCC 64411.</title>
        <authorList>
            <consortium name="The Broad Institute Genome Sequencing Platform"/>
            <consortium name="Broad Institute Genome Sequencing Center for Infectious Disease"/>
            <person name="Ma L.-J."/>
            <person name="Dead R."/>
            <person name="Young S."/>
            <person name="Zeng Q."/>
            <person name="Koehrsen M."/>
            <person name="Alvarado L."/>
            <person name="Berlin A."/>
            <person name="Chapman S.B."/>
            <person name="Chen Z."/>
            <person name="Freedman E."/>
            <person name="Gellesch M."/>
            <person name="Goldberg J."/>
            <person name="Griggs A."/>
            <person name="Gujja S."/>
            <person name="Heilman E.R."/>
            <person name="Heiman D."/>
            <person name="Hepburn T."/>
            <person name="Howarth C."/>
            <person name="Jen D."/>
            <person name="Larson L."/>
            <person name="Mehta T."/>
            <person name="Neiman D."/>
            <person name="Pearson M."/>
            <person name="Roberts A."/>
            <person name="Saif S."/>
            <person name="Shea T."/>
            <person name="Shenoy N."/>
            <person name="Sisk P."/>
            <person name="Stolte C."/>
            <person name="Sykes S."/>
            <person name="Walk T."/>
            <person name="White J."/>
            <person name="Yandava C."/>
            <person name="Haas B."/>
            <person name="Nusbaum C."/>
            <person name="Birren B."/>
        </authorList>
    </citation>
    <scope>NUCLEOTIDE SEQUENCE</scope>
    <source>
        <strain evidence="2">ATCC 64411</strain>
    </source>
</reference>
<dbReference type="EMBL" id="ADBL01000923">
    <property type="status" value="NOT_ANNOTATED_CDS"/>
    <property type="molecule type" value="Genomic_DNA"/>
</dbReference>
<gene>
    <name evidence="2" type="ORF">MAPG_03908</name>
</gene>
<dbReference type="Proteomes" id="UP000011715">
    <property type="component" value="Unassembled WGS sequence"/>
</dbReference>
<dbReference type="EnsemblFungi" id="MAPG_03908T0">
    <property type="protein sequence ID" value="MAPG_03908T0"/>
    <property type="gene ID" value="MAPG_03908"/>
</dbReference>
<sequence length="268" mass="29244">MAVLVDLDDESDQPHGFQHDKPVWKAEPEDRPPRPPSSPSPESGSGVGPAGMADNPNLNSVTEALGCYPIIVTIAASLDLNSIDSLARTCRQARAALIQYRSILIKSSLRCVNEPLPVDPEQTLRYRARAGNWYYMEDTSRTSYGGKPGDCARDLVELVKPPLDPTTPLTSPAMQSKICRCESGVWLCQTCGRSIRSADHEYKGWCGWCSRVIPGQKDLERDARLRQELQEEQLGRGGRADETVSGTLGSSCPTSPPSFSSSVALRGR</sequence>
<reference evidence="3" key="4">
    <citation type="journal article" date="2015" name="G3 (Bethesda)">
        <title>Genome sequences of three phytopathogenic species of the Magnaporthaceae family of fungi.</title>
        <authorList>
            <person name="Okagaki L.H."/>
            <person name="Nunes C.C."/>
            <person name="Sailsbery J."/>
            <person name="Clay B."/>
            <person name="Brown D."/>
            <person name="John T."/>
            <person name="Oh Y."/>
            <person name="Young N."/>
            <person name="Fitzgerald M."/>
            <person name="Haas B.J."/>
            <person name="Zeng Q."/>
            <person name="Young S."/>
            <person name="Adiconis X."/>
            <person name="Fan L."/>
            <person name="Levin J.Z."/>
            <person name="Mitchell T.K."/>
            <person name="Okubara P.A."/>
            <person name="Farman M.L."/>
            <person name="Kohn L.M."/>
            <person name="Birren B."/>
            <person name="Ma L.-J."/>
            <person name="Dean R.A."/>
        </authorList>
    </citation>
    <scope>NUCLEOTIDE SEQUENCE</scope>
    <source>
        <strain evidence="3">ATCC 64411 / 73-15</strain>
    </source>
</reference>